<evidence type="ECO:0000256" key="1">
    <source>
        <dbReference type="SAM" id="Phobius"/>
    </source>
</evidence>
<reference evidence="2 3" key="1">
    <citation type="submission" date="2022-06" db="EMBL/GenBank/DDBJ databases">
        <title>Roseomonas CN29.</title>
        <authorList>
            <person name="Cheng Y."/>
            <person name="He X."/>
        </authorList>
    </citation>
    <scope>NUCLEOTIDE SEQUENCE [LARGE SCALE GENOMIC DNA]</scope>
    <source>
        <strain evidence="2 3">CN29</strain>
    </source>
</reference>
<dbReference type="InterPro" id="IPR009935">
    <property type="entry name" value="DUF1467"/>
</dbReference>
<protein>
    <submittedName>
        <fullName evidence="2">DUF1467 family protein</fullName>
    </submittedName>
</protein>
<comment type="caution">
    <text evidence="2">The sequence shown here is derived from an EMBL/GenBank/DDBJ whole genome shotgun (WGS) entry which is preliminary data.</text>
</comment>
<evidence type="ECO:0000313" key="3">
    <source>
        <dbReference type="Proteomes" id="UP001524642"/>
    </source>
</evidence>
<keyword evidence="1" id="KW-0472">Membrane</keyword>
<proteinExistence type="predicted"/>
<feature type="transmembrane region" description="Helical" evidence="1">
    <location>
        <begin position="47"/>
        <end position="65"/>
    </location>
</feature>
<sequence length="86" mass="9711">MGWAAGIVVFFLVWWTVLFAVLPLGVSPDPEAAEAGGWRGAPRQVRALRVLVLTTILAVLVWFFIDWLVRADWLSFREGWLAMPND</sequence>
<dbReference type="EMBL" id="JANJOU010000004">
    <property type="protein sequence ID" value="MCR0982052.1"/>
    <property type="molecule type" value="Genomic_DNA"/>
</dbReference>
<feature type="transmembrane region" description="Helical" evidence="1">
    <location>
        <begin position="6"/>
        <end position="26"/>
    </location>
</feature>
<organism evidence="2 3">
    <name type="scientific">Roseomonas populi</name>
    <dbReference type="NCBI Taxonomy" id="3121582"/>
    <lineage>
        <taxon>Bacteria</taxon>
        <taxon>Pseudomonadati</taxon>
        <taxon>Pseudomonadota</taxon>
        <taxon>Alphaproteobacteria</taxon>
        <taxon>Acetobacterales</taxon>
        <taxon>Roseomonadaceae</taxon>
        <taxon>Roseomonas</taxon>
    </lineage>
</organism>
<dbReference type="Pfam" id="PF07330">
    <property type="entry name" value="DUF1467"/>
    <property type="match status" value="1"/>
</dbReference>
<dbReference type="RefSeq" id="WP_257715720.1">
    <property type="nucleotide sequence ID" value="NZ_JANJOU010000004.1"/>
</dbReference>
<keyword evidence="1" id="KW-0812">Transmembrane</keyword>
<evidence type="ECO:0000313" key="2">
    <source>
        <dbReference type="EMBL" id="MCR0982052.1"/>
    </source>
</evidence>
<dbReference type="Proteomes" id="UP001524642">
    <property type="component" value="Unassembled WGS sequence"/>
</dbReference>
<name>A0ABT1X4G1_9PROT</name>
<gene>
    <name evidence="2" type="ORF">NRP21_08330</name>
</gene>
<accession>A0ABT1X4G1</accession>
<keyword evidence="3" id="KW-1185">Reference proteome</keyword>
<keyword evidence="1" id="KW-1133">Transmembrane helix</keyword>